<feature type="compositionally biased region" description="Acidic residues" evidence="1">
    <location>
        <begin position="129"/>
        <end position="155"/>
    </location>
</feature>
<evidence type="ECO:0000313" key="4">
    <source>
        <dbReference type="Proteomes" id="UP001152797"/>
    </source>
</evidence>
<organism evidence="2">
    <name type="scientific">Cladocopium goreaui</name>
    <dbReference type="NCBI Taxonomy" id="2562237"/>
    <lineage>
        <taxon>Eukaryota</taxon>
        <taxon>Sar</taxon>
        <taxon>Alveolata</taxon>
        <taxon>Dinophyceae</taxon>
        <taxon>Suessiales</taxon>
        <taxon>Symbiodiniaceae</taxon>
        <taxon>Cladocopium</taxon>
    </lineage>
</organism>
<keyword evidence="4" id="KW-1185">Reference proteome</keyword>
<gene>
    <name evidence="2" type="ORF">C1SCF055_LOCUS38774</name>
</gene>
<dbReference type="Proteomes" id="UP001152797">
    <property type="component" value="Unassembled WGS sequence"/>
</dbReference>
<sequence>MGLPLSVAQVLASPEWKGGDLVQLEDTVTTPKAEDLVLNFPWVLPFVKQFRDRIPSQFFITDCFVYLDKTYNDKLLIPVEEGASKISLAVNEAKKVKLLMGALRARSKEEEQGEAGDESSPEQAKEDSSDGDQEEDREEKSEGEEESPAQDEPSDDDAHLGSPDDASDAGEMCSQCGHDDDDETSGDEDVNQKVVCRDDDGSGAETLVLGSLDQDPVNHDGSDASDRDTQPDSPDVENLCTPEKPEYPWREELFQSPMMGRAPAPYDELQEMCVGLLEHFGEFHPEIAAILILNDGITHYMEHCEWSFARFGLKASGWLGTQEYFQVWEERCRVLGNKVGKTSGGCSTYI</sequence>
<dbReference type="EMBL" id="CAMXCT020006057">
    <property type="protein sequence ID" value="CAL1167207.1"/>
    <property type="molecule type" value="Genomic_DNA"/>
</dbReference>
<feature type="compositionally biased region" description="Acidic residues" evidence="1">
    <location>
        <begin position="111"/>
        <end position="120"/>
    </location>
</feature>
<feature type="compositionally biased region" description="Basic and acidic residues" evidence="1">
    <location>
        <begin position="216"/>
        <end position="230"/>
    </location>
</feature>
<comment type="caution">
    <text evidence="2">The sequence shown here is derived from an EMBL/GenBank/DDBJ whole genome shotgun (WGS) entry which is preliminary data.</text>
</comment>
<evidence type="ECO:0000313" key="2">
    <source>
        <dbReference type="EMBL" id="CAI4013832.1"/>
    </source>
</evidence>
<evidence type="ECO:0000313" key="3">
    <source>
        <dbReference type="EMBL" id="CAL4801144.1"/>
    </source>
</evidence>
<evidence type="ECO:0000256" key="1">
    <source>
        <dbReference type="SAM" id="MobiDB-lite"/>
    </source>
</evidence>
<accession>A0A9P1DQV3</accession>
<reference evidence="2" key="1">
    <citation type="submission" date="2022-10" db="EMBL/GenBank/DDBJ databases">
        <authorList>
            <person name="Chen Y."/>
            <person name="Dougan E. K."/>
            <person name="Chan C."/>
            <person name="Rhodes N."/>
            <person name="Thang M."/>
        </authorList>
    </citation>
    <scope>NUCLEOTIDE SEQUENCE</scope>
</reference>
<dbReference type="EMBL" id="CAMXCT030006057">
    <property type="protein sequence ID" value="CAL4801144.1"/>
    <property type="molecule type" value="Genomic_DNA"/>
</dbReference>
<feature type="region of interest" description="Disordered" evidence="1">
    <location>
        <begin position="105"/>
        <end position="243"/>
    </location>
</feature>
<proteinExistence type="predicted"/>
<reference evidence="3 4" key="2">
    <citation type="submission" date="2024-05" db="EMBL/GenBank/DDBJ databases">
        <authorList>
            <person name="Chen Y."/>
            <person name="Shah S."/>
            <person name="Dougan E. K."/>
            <person name="Thang M."/>
            <person name="Chan C."/>
        </authorList>
    </citation>
    <scope>NUCLEOTIDE SEQUENCE [LARGE SCALE GENOMIC DNA]</scope>
</reference>
<name>A0A9P1DQV3_9DINO</name>
<feature type="compositionally biased region" description="Acidic residues" evidence="1">
    <location>
        <begin position="179"/>
        <end position="189"/>
    </location>
</feature>
<dbReference type="EMBL" id="CAMXCT010006057">
    <property type="protein sequence ID" value="CAI4013832.1"/>
    <property type="molecule type" value="Genomic_DNA"/>
</dbReference>
<dbReference type="AlphaFoldDB" id="A0A9P1DQV3"/>
<protein>
    <submittedName>
        <fullName evidence="3">Halomucin</fullName>
    </submittedName>
</protein>